<gene>
    <name evidence="1" type="ORF">CEW81_21610</name>
</gene>
<dbReference type="EMBL" id="CP022114">
    <property type="protein sequence ID" value="ASG64212.1"/>
    <property type="molecule type" value="Genomic_DNA"/>
</dbReference>
<proteinExistence type="predicted"/>
<evidence type="ECO:0000313" key="1">
    <source>
        <dbReference type="EMBL" id="ASG64212.1"/>
    </source>
</evidence>
<name>A0A248KLE3_9ENTR</name>
<sequence>MPPLESARYARLNHGTLSAHYQCGGGKIVAWKQPAVSLSSCVDHHTGERGHQQHLVDVQFATHPHARLWINHPGDVAPGSEARPSFWAGNGVLPRVMQADNRAMLLWQMEEHEALGWTHLHLHAEAFDEVRPVAQGYAVRAGNAFAAVLCSQPLTVIGDEVRAEGRRVAWWLEVGEGDFEAFCQRVQGLHIVQQDKSARVHDDRQTLMQLSWQGECQHNGATAAFPTLVGNELQITLSGDAQ</sequence>
<reference evidence="1 2" key="1">
    <citation type="submission" date="2017-06" db="EMBL/GenBank/DDBJ databases">
        <title>Origin of plasmid-mediated fosfomycin resistance gene fosA3.</title>
        <authorList>
            <person name="Ito R."/>
            <person name="Pacey M.P."/>
            <person name="Doi Y."/>
        </authorList>
    </citation>
    <scope>NUCLEOTIDE SEQUENCE [LARGE SCALE GENOMIC DNA]</scope>
    <source>
        <strain evidence="1 2">YDC799</strain>
    </source>
</reference>
<evidence type="ECO:0000313" key="2">
    <source>
        <dbReference type="Proteomes" id="UP000197098"/>
    </source>
</evidence>
<dbReference type="Proteomes" id="UP000197098">
    <property type="component" value="Chromosome"/>
</dbReference>
<dbReference type="AlphaFoldDB" id="A0A248KLE3"/>
<organism evidence="1 2">
    <name type="scientific">Kluyvera genomosp. 3</name>
    <dbReference type="NCBI Taxonomy" id="2774055"/>
    <lineage>
        <taxon>Bacteria</taxon>
        <taxon>Pseudomonadati</taxon>
        <taxon>Pseudomonadota</taxon>
        <taxon>Gammaproteobacteria</taxon>
        <taxon>Enterobacterales</taxon>
        <taxon>Enterobacteriaceae</taxon>
        <taxon>Kluyvera</taxon>
    </lineage>
</organism>
<accession>A0A248KLE3</accession>
<protein>
    <submittedName>
        <fullName evidence="1">Uncharacterized protein</fullName>
    </submittedName>
</protein>